<evidence type="ECO:0000256" key="3">
    <source>
        <dbReference type="ARBA" id="ARBA00022722"/>
    </source>
</evidence>
<dbReference type="Gene3D" id="3.10.28.10">
    <property type="entry name" value="Homing endonucleases"/>
    <property type="match status" value="1"/>
</dbReference>
<evidence type="ECO:0000256" key="2">
    <source>
        <dbReference type="ARBA" id="ARBA00022705"/>
    </source>
</evidence>
<dbReference type="PRINTS" id="PR00379">
    <property type="entry name" value="INTEIN"/>
</dbReference>
<dbReference type="EMBL" id="MT144002">
    <property type="protein sequence ID" value="QJA46063.1"/>
    <property type="molecule type" value="Genomic_DNA"/>
</dbReference>
<keyword evidence="1" id="KW-0639">Primosome</keyword>
<keyword evidence="5" id="KW-0378">Hydrolase</keyword>
<dbReference type="InterPro" id="IPR006142">
    <property type="entry name" value="INTEIN"/>
</dbReference>
<keyword evidence="5" id="KW-0255">Endonuclease</keyword>
<dbReference type="InterPro" id="IPR003593">
    <property type="entry name" value="AAA+_ATPase"/>
</dbReference>
<dbReference type="PANTHER" id="PTHR30153:SF2">
    <property type="entry name" value="REPLICATIVE DNA HELICASE"/>
    <property type="match status" value="1"/>
</dbReference>
<evidence type="ECO:0000256" key="4">
    <source>
        <dbReference type="ARBA" id="ARBA00022741"/>
    </source>
</evidence>
<keyword evidence="9" id="KW-0404">Intron homing</keyword>
<dbReference type="Pfam" id="PF14528">
    <property type="entry name" value="LAGLIDADG_3"/>
    <property type="match status" value="1"/>
</dbReference>
<evidence type="ECO:0000256" key="12">
    <source>
        <dbReference type="ARBA" id="ARBA00023235"/>
    </source>
</evidence>
<dbReference type="InterPro" id="IPR014774">
    <property type="entry name" value="KaiC-like_dom"/>
</dbReference>
<feature type="domain" description="DOD-type homing endonuclease" evidence="14">
    <location>
        <begin position="351"/>
        <end position="494"/>
    </location>
</feature>
<dbReference type="GO" id="GO:0003677">
    <property type="term" value="F:DNA binding"/>
    <property type="evidence" value="ECO:0007669"/>
    <property type="project" value="UniProtKB-KW"/>
</dbReference>
<dbReference type="GO" id="GO:1990077">
    <property type="term" value="C:primosome complex"/>
    <property type="evidence" value="ECO:0007669"/>
    <property type="project" value="UniProtKB-KW"/>
</dbReference>
<dbReference type="GO" id="GO:0005524">
    <property type="term" value="F:ATP binding"/>
    <property type="evidence" value="ECO:0007669"/>
    <property type="project" value="UniProtKB-KW"/>
</dbReference>
<keyword evidence="11" id="KW-0238">DNA-binding</keyword>
<dbReference type="GO" id="GO:0003678">
    <property type="term" value="F:DNA helicase activity"/>
    <property type="evidence" value="ECO:0007669"/>
    <property type="project" value="TreeGrafter"/>
</dbReference>
<evidence type="ECO:0000256" key="6">
    <source>
        <dbReference type="ARBA" id="ARBA00022806"/>
    </source>
</evidence>
<dbReference type="SMART" id="SM00382">
    <property type="entry name" value="AAA"/>
    <property type="match status" value="1"/>
</dbReference>
<sequence>MENKISQELEKVENQIKLNEDKKRLLACFEDYQGEDQVVCFKELHQELLDTPFPEGCKTGIPDLDKKTEGFREGNVVIVSGTTGSGKTAILQTFTREFSKREYPTLFFTYEVPPKEFLRKFEDDMPEFAYLPKQHKGSKLDWLEERIIEGIAKYKTKIVMIDHLHFLLDMKMMSGNTSLFIGGIMRELKRIAIEYQLIIFLVAHTKKTRFSENEMPDLTSLRDCLPSNQLVYSGGKRILVKDIKIGMSVVSLGAFQKLQNDIVKDIWTTGKKEIYRLETKTGRIIECSNGHKFYALSYKKGSGFKYGENKSGTGIQGWTELKNLKIGQKIAIIKNYPEIKNKTISKNRACLLGWIIGDGHIRPQGYTEITTETIKEAEFIKKIADKEFNLDCKIKKYKDKNAFRIYLSGNKNSLAKWLRELNFCPIGKNKYVPEIIFQQSKEIIGAFLSGLFQADGTIRNNKGSYEIISPSIKLFTISNQLAYDVQHLLIRLGIISYVKSYNTKNSGFRSKNSIGWEVIFTGSNIVKFGKFSGFLLHKKNRFNKLTKNWKPKDKERKNDIFFDKIKSIKFIGEKETYDIQAEGKHSSIKNHSLCVNDILTHNSGMVACEADFVLFIDRKLTEDKRNYDNKAMLYLAKNRWNGNTGWIPLIYLNNKFSQEINVDTEQNHN</sequence>
<evidence type="ECO:0000256" key="7">
    <source>
        <dbReference type="ARBA" id="ARBA00022813"/>
    </source>
</evidence>
<dbReference type="InterPro" id="IPR004042">
    <property type="entry name" value="Intein_endonuc_central"/>
</dbReference>
<keyword evidence="2" id="KW-0235">DNA replication</keyword>
<evidence type="ECO:0000256" key="5">
    <source>
        <dbReference type="ARBA" id="ARBA00022759"/>
    </source>
</evidence>
<dbReference type="InterPro" id="IPR036844">
    <property type="entry name" value="Hint_dom_sf"/>
</dbReference>
<dbReference type="SUPFAM" id="SSF52540">
    <property type="entry name" value="P-loop containing nucleoside triphosphate hydrolases"/>
    <property type="match status" value="1"/>
</dbReference>
<evidence type="ECO:0000256" key="10">
    <source>
        <dbReference type="ARBA" id="ARBA00023000"/>
    </source>
</evidence>
<dbReference type="InterPro" id="IPR003586">
    <property type="entry name" value="Hint_dom_C"/>
</dbReference>
<dbReference type="GO" id="GO:0006269">
    <property type="term" value="P:DNA replication, synthesis of primer"/>
    <property type="evidence" value="ECO:0007669"/>
    <property type="project" value="UniProtKB-KW"/>
</dbReference>
<reference evidence="15" key="1">
    <citation type="submission" date="2020-03" db="EMBL/GenBank/DDBJ databases">
        <title>The deep terrestrial virosphere.</title>
        <authorList>
            <person name="Holmfeldt K."/>
            <person name="Nilsson E."/>
            <person name="Simone D."/>
            <person name="Lopez-Fernandez M."/>
            <person name="Wu X."/>
            <person name="de Brujin I."/>
            <person name="Lundin D."/>
            <person name="Andersson A."/>
            <person name="Bertilsson S."/>
            <person name="Dopson M."/>
        </authorList>
    </citation>
    <scope>NUCLEOTIDE SEQUENCE</scope>
    <source>
        <strain evidence="15">TM448A00312</strain>
        <strain evidence="16">TM448B01411</strain>
    </source>
</reference>
<keyword evidence="12" id="KW-0413">Isomerase</keyword>
<dbReference type="PROSITE" id="PS50819">
    <property type="entry name" value="INTEIN_ENDONUCLEASE"/>
    <property type="match status" value="1"/>
</dbReference>
<accession>A0A6H1ZDS6</accession>
<dbReference type="InterPro" id="IPR027417">
    <property type="entry name" value="P-loop_NTPase"/>
</dbReference>
<dbReference type="InterPro" id="IPR004860">
    <property type="entry name" value="LAGLIDADG_dom"/>
</dbReference>
<dbReference type="PANTHER" id="PTHR30153">
    <property type="entry name" value="REPLICATIVE DNA HELICASE DNAB"/>
    <property type="match status" value="1"/>
</dbReference>
<keyword evidence="6" id="KW-0347">Helicase</keyword>
<dbReference type="Pfam" id="PF14890">
    <property type="entry name" value="Intein_splicing"/>
    <property type="match status" value="1"/>
</dbReference>
<dbReference type="GO" id="GO:0006314">
    <property type="term" value="P:intron homing"/>
    <property type="evidence" value="ECO:0007669"/>
    <property type="project" value="UniProtKB-KW"/>
</dbReference>
<keyword evidence="10" id="KW-0651">Protein splicing</keyword>
<organism evidence="15">
    <name type="scientific">viral metagenome</name>
    <dbReference type="NCBI Taxonomy" id="1070528"/>
    <lineage>
        <taxon>unclassified sequences</taxon>
        <taxon>metagenomes</taxon>
        <taxon>organismal metagenomes</taxon>
    </lineage>
</organism>
<dbReference type="SUPFAM" id="SSF51294">
    <property type="entry name" value="Hedgehog/intein (Hint) domain"/>
    <property type="match status" value="1"/>
</dbReference>
<evidence type="ECO:0000256" key="1">
    <source>
        <dbReference type="ARBA" id="ARBA00022515"/>
    </source>
</evidence>
<dbReference type="AlphaFoldDB" id="A0A6H1ZDS6"/>
<dbReference type="SMART" id="SM00305">
    <property type="entry name" value="HintC"/>
    <property type="match status" value="1"/>
</dbReference>
<dbReference type="InterPro" id="IPR003587">
    <property type="entry name" value="Hint_dom_N"/>
</dbReference>
<keyword evidence="8" id="KW-0067">ATP-binding</keyword>
<dbReference type="EMBL" id="MT144755">
    <property type="protein sequence ID" value="QJH98864.1"/>
    <property type="molecule type" value="Genomic_DNA"/>
</dbReference>
<dbReference type="Gene3D" id="3.40.50.300">
    <property type="entry name" value="P-loop containing nucleotide triphosphate hydrolases"/>
    <property type="match status" value="2"/>
</dbReference>
<dbReference type="SUPFAM" id="SSF55608">
    <property type="entry name" value="Homing endonucleases"/>
    <property type="match status" value="2"/>
</dbReference>
<gene>
    <name evidence="15" type="ORF">TM448A00312_0021</name>
    <name evidence="16" type="ORF">TM448B01411_0019</name>
</gene>
<evidence type="ECO:0000256" key="8">
    <source>
        <dbReference type="ARBA" id="ARBA00022840"/>
    </source>
</evidence>
<keyword evidence="3" id="KW-0540">Nuclease</keyword>
<dbReference type="Gene3D" id="2.170.16.10">
    <property type="entry name" value="Hedgehog/Intein (Hint) domain"/>
    <property type="match status" value="2"/>
</dbReference>
<dbReference type="InterPro" id="IPR027434">
    <property type="entry name" value="Homing_endonucl"/>
</dbReference>
<keyword evidence="7" id="KW-0068">Autocatalytic cleavage</keyword>
<evidence type="ECO:0000313" key="16">
    <source>
        <dbReference type="EMBL" id="QJH98864.1"/>
    </source>
</evidence>
<evidence type="ECO:0000259" key="14">
    <source>
        <dbReference type="PROSITE" id="PS50819"/>
    </source>
</evidence>
<keyword evidence="4" id="KW-0547">Nucleotide-binding</keyword>
<evidence type="ECO:0000256" key="11">
    <source>
        <dbReference type="ARBA" id="ARBA00023125"/>
    </source>
</evidence>
<proteinExistence type="predicted"/>
<dbReference type="GO" id="GO:0004519">
    <property type="term" value="F:endonuclease activity"/>
    <property type="evidence" value="ECO:0007669"/>
    <property type="project" value="UniProtKB-KW"/>
</dbReference>
<dbReference type="GO" id="GO:0016539">
    <property type="term" value="P:intein-mediated protein splicing"/>
    <property type="evidence" value="ECO:0007669"/>
    <property type="project" value="InterPro"/>
</dbReference>
<evidence type="ECO:0000256" key="9">
    <source>
        <dbReference type="ARBA" id="ARBA00022886"/>
    </source>
</evidence>
<protein>
    <recommendedName>
        <fullName evidence="13">DNA 5'-3' helicase DnaB</fullName>
    </recommendedName>
</protein>
<evidence type="ECO:0000313" key="15">
    <source>
        <dbReference type="EMBL" id="QJA46063.1"/>
    </source>
</evidence>
<evidence type="ECO:0000256" key="13">
    <source>
        <dbReference type="ARBA" id="ARBA00045002"/>
    </source>
</evidence>
<name>A0A6H1ZDS6_9ZZZZ</name>
<dbReference type="Pfam" id="PF06745">
    <property type="entry name" value="ATPase"/>
    <property type="match status" value="1"/>
</dbReference>
<dbReference type="SMART" id="SM00306">
    <property type="entry name" value="HintN"/>
    <property type="match status" value="1"/>
</dbReference>
<dbReference type="GO" id="GO:0005829">
    <property type="term" value="C:cytosol"/>
    <property type="evidence" value="ECO:0007669"/>
    <property type="project" value="TreeGrafter"/>
</dbReference>